<keyword evidence="4" id="KW-1185">Reference proteome</keyword>
<name>Q0ABA7_ALKEH</name>
<dbReference type="Gene3D" id="3.40.830.10">
    <property type="entry name" value="LigB-like"/>
    <property type="match status" value="1"/>
</dbReference>
<gene>
    <name evidence="3" type="ordered locus">Mlg_0526</name>
</gene>
<dbReference type="EMBL" id="CP000453">
    <property type="protein sequence ID" value="ABI55880.1"/>
    <property type="molecule type" value="Genomic_DNA"/>
</dbReference>
<organism evidence="3 4">
    <name type="scientific">Alkalilimnicola ehrlichii (strain ATCC BAA-1101 / DSM 17681 / MLHE-1)</name>
    <dbReference type="NCBI Taxonomy" id="187272"/>
    <lineage>
        <taxon>Bacteria</taxon>
        <taxon>Pseudomonadati</taxon>
        <taxon>Pseudomonadota</taxon>
        <taxon>Gammaproteobacteria</taxon>
        <taxon>Chromatiales</taxon>
        <taxon>Ectothiorhodospiraceae</taxon>
        <taxon>Alkalilimnicola</taxon>
    </lineage>
</organism>
<dbReference type="HOGENOM" id="CLU_1227816_0_0_6"/>
<keyword evidence="3" id="KW-0223">Dioxygenase</keyword>
<evidence type="ECO:0000313" key="3">
    <source>
        <dbReference type="EMBL" id="ABI55880.1"/>
    </source>
</evidence>
<dbReference type="InterPro" id="IPR002737">
    <property type="entry name" value="MEMO1_fam"/>
</dbReference>
<dbReference type="PANTHER" id="PTHR11060">
    <property type="entry name" value="PROTEIN MEMO1"/>
    <property type="match status" value="1"/>
</dbReference>
<evidence type="ECO:0000313" key="4">
    <source>
        <dbReference type="Proteomes" id="UP000001962"/>
    </source>
</evidence>
<protein>
    <submittedName>
        <fullName evidence="3">Dioxygenase-like protein</fullName>
    </submittedName>
</protein>
<accession>Q0ABA7</accession>
<dbReference type="OrthoDB" id="9782820at2"/>
<dbReference type="PANTHER" id="PTHR11060:SF0">
    <property type="entry name" value="PROTEIN MEMO1"/>
    <property type="match status" value="1"/>
</dbReference>
<dbReference type="KEGG" id="aeh:Mlg_0526"/>
<evidence type="ECO:0000256" key="1">
    <source>
        <dbReference type="ARBA" id="ARBA00006315"/>
    </source>
</evidence>
<feature type="region of interest" description="Disordered" evidence="2">
    <location>
        <begin position="201"/>
        <end position="225"/>
    </location>
</feature>
<dbReference type="AlphaFoldDB" id="Q0ABA7"/>
<keyword evidence="3" id="KW-0560">Oxidoreductase</keyword>
<evidence type="ECO:0000256" key="2">
    <source>
        <dbReference type="SAM" id="MobiDB-lite"/>
    </source>
</evidence>
<dbReference type="NCBIfam" id="TIGR04336">
    <property type="entry name" value="AmmeMemoSam_B"/>
    <property type="match status" value="1"/>
</dbReference>
<sequence>MSEVRRPVAAGLFYPGHPELLRQSLDTLLRAHPTLGTRPRALVLPPGGQARAGAAIAAACSLLQAAAAPPNRVYLLATTPHRTAEGPAFSGKRQFATPLGRLTLDAAGIERLQDDAGGALDDRAHALEHRLEAPLPYLQRVLPPFQLVPVLLPEAGTTSAACGRILQLALEDRAGLLVVVDAPDGPLDRQLQVQARALGLDRQPAPSAPDHRREGPDAPLAHSFH</sequence>
<dbReference type="GO" id="GO:0051213">
    <property type="term" value="F:dioxygenase activity"/>
    <property type="evidence" value="ECO:0007669"/>
    <property type="project" value="UniProtKB-KW"/>
</dbReference>
<dbReference type="RefSeq" id="WP_011628275.1">
    <property type="nucleotide sequence ID" value="NC_008340.1"/>
</dbReference>
<reference evidence="4" key="1">
    <citation type="submission" date="2006-08" db="EMBL/GenBank/DDBJ databases">
        <title>Complete sequence of Alkalilimnicola ehrilichei MLHE-1.</title>
        <authorList>
            <person name="Copeland A."/>
            <person name="Lucas S."/>
            <person name="Lapidus A."/>
            <person name="Barry K."/>
            <person name="Detter J.C."/>
            <person name="Glavina del Rio T."/>
            <person name="Hammon N."/>
            <person name="Israni S."/>
            <person name="Dalin E."/>
            <person name="Tice H."/>
            <person name="Pitluck S."/>
            <person name="Sims D."/>
            <person name="Brettin T."/>
            <person name="Bruce D."/>
            <person name="Han C."/>
            <person name="Tapia R."/>
            <person name="Gilna P."/>
            <person name="Schmutz J."/>
            <person name="Larimer F."/>
            <person name="Land M."/>
            <person name="Hauser L."/>
            <person name="Kyrpides N."/>
            <person name="Mikhailova N."/>
            <person name="Oremland R.S."/>
            <person name="Hoeft S.E."/>
            <person name="Switzer-Blum J."/>
            <person name="Kulp T."/>
            <person name="King G."/>
            <person name="Tabita R."/>
            <person name="Witte B."/>
            <person name="Santini J.M."/>
            <person name="Basu P."/>
            <person name="Hollibaugh J.T."/>
            <person name="Xie G."/>
            <person name="Stolz J.F."/>
            <person name="Richardson P."/>
        </authorList>
    </citation>
    <scope>NUCLEOTIDE SEQUENCE [LARGE SCALE GENOMIC DNA]</scope>
    <source>
        <strain evidence="4">ATCC BAA-1101 / DSM 17681 / MLHE-1</strain>
    </source>
</reference>
<dbReference type="eggNOG" id="COG1355">
    <property type="taxonomic scope" value="Bacteria"/>
</dbReference>
<dbReference type="Proteomes" id="UP000001962">
    <property type="component" value="Chromosome"/>
</dbReference>
<comment type="similarity">
    <text evidence="1">Belongs to the MEMO1 family.</text>
</comment>
<proteinExistence type="inferred from homology"/>
<dbReference type="Pfam" id="PF01875">
    <property type="entry name" value="Memo"/>
    <property type="match status" value="1"/>
</dbReference>